<sequence>METFALSLNASFPPSTLHSSFRATKTTKPNLTAAKPPRAAASDGGSSGDEEARAQQKGKKPLHEIIFKPLDNLISTFNSSHLPSYLDPEHVLSGSFSPAEELPPTPCQVVEGSLPSCLDGAYLQNGPNPQFTPRGPYHLVDGDGMIHAVKIAGGEATFCSRFVETNKYMAERDLGYPVYPNMFGAFTSKITASLLLTAARILTGQFNPFSNGVGTANTSLALIAGELFALVETDIPYQITVTENGDVATVGRRDFDSPESFQIMTAHPKFDPDTGETFSFRYFPIPPFLKLFRIDSDGKKHKSVPIYSMKNCSFVHDFAVTKRFAVFPDTQIAIEPIEILRGKSTMRVDLQKIPKLGVIPRYAADESEMYWIDAEAAIARWRDGCMGRTATEASRFSWRGRGRRRRTMDIWWPVKLPRRVPQGFHSIFVKQTELLKM</sequence>
<feature type="compositionally biased region" description="Polar residues" evidence="6">
    <location>
        <begin position="1"/>
        <end position="30"/>
    </location>
</feature>
<proteinExistence type="inferred from homology"/>
<keyword evidence="7" id="KW-0560">Oxidoreductase</keyword>
<evidence type="ECO:0000256" key="1">
    <source>
        <dbReference type="ARBA" id="ARBA00006787"/>
    </source>
</evidence>
<dbReference type="AlphaFoldDB" id="A0ABD1FKC1"/>
<reference evidence="7 8" key="1">
    <citation type="submission" date="2024-06" db="EMBL/GenBank/DDBJ databases">
        <title>A chromosome level genome sequence of Diviner's sage (Salvia divinorum).</title>
        <authorList>
            <person name="Ford S.A."/>
            <person name="Ro D.-K."/>
            <person name="Ness R.W."/>
            <person name="Phillips M.A."/>
        </authorList>
    </citation>
    <scope>NUCLEOTIDE SEQUENCE [LARGE SCALE GENOMIC DNA]</scope>
    <source>
        <strain evidence="7">SAF-2024a</strain>
        <tissue evidence="7">Leaf</tissue>
    </source>
</reference>
<gene>
    <name evidence="7" type="primary">CCD4A</name>
    <name evidence="7" type="ORF">AAHA92_32305</name>
</gene>
<evidence type="ECO:0000256" key="5">
    <source>
        <dbReference type="PIRSR" id="PIRSR604294-1"/>
    </source>
</evidence>
<keyword evidence="8" id="KW-1185">Reference proteome</keyword>
<keyword evidence="4 5" id="KW-0408">Iron</keyword>
<dbReference type="EMBL" id="JBEAFC010000014">
    <property type="protein sequence ID" value="KAL1532276.1"/>
    <property type="molecule type" value="Genomic_DNA"/>
</dbReference>
<evidence type="ECO:0000256" key="2">
    <source>
        <dbReference type="ARBA" id="ARBA00022723"/>
    </source>
</evidence>
<feature type="region of interest" description="Disordered" evidence="6">
    <location>
        <begin position="1"/>
        <end position="61"/>
    </location>
</feature>
<feature type="binding site" evidence="5">
    <location>
        <position position="316"/>
    </location>
    <ligand>
        <name>Fe cation</name>
        <dbReference type="ChEBI" id="CHEBI:24875"/>
        <note>catalytic</note>
    </ligand>
</feature>
<dbReference type="EC" id="1.13.11.51" evidence="7"/>
<evidence type="ECO:0000256" key="6">
    <source>
        <dbReference type="SAM" id="MobiDB-lite"/>
    </source>
</evidence>
<evidence type="ECO:0000313" key="8">
    <source>
        <dbReference type="Proteomes" id="UP001567538"/>
    </source>
</evidence>
<dbReference type="GO" id="GO:0046872">
    <property type="term" value="F:metal ion binding"/>
    <property type="evidence" value="ECO:0007669"/>
    <property type="project" value="UniProtKB-KW"/>
</dbReference>
<feature type="binding site" evidence="5">
    <location>
        <position position="267"/>
    </location>
    <ligand>
        <name>Fe cation</name>
        <dbReference type="ChEBI" id="CHEBI:24875"/>
        <note>catalytic</note>
    </ligand>
</feature>
<dbReference type="PANTHER" id="PTHR10543:SF46">
    <property type="entry name" value="CAROTENOID CLEAVAGE DIOXYGENASE 4, CHLOROPLASTIC-RELATED"/>
    <property type="match status" value="1"/>
</dbReference>
<keyword evidence="2 5" id="KW-0479">Metal-binding</keyword>
<comment type="similarity">
    <text evidence="1">Belongs to the carotenoid oxygenase family.</text>
</comment>
<dbReference type="Proteomes" id="UP001567538">
    <property type="component" value="Unassembled WGS sequence"/>
</dbReference>
<keyword evidence="3" id="KW-0223">Dioxygenase</keyword>
<accession>A0ABD1FKC1</accession>
<evidence type="ECO:0000313" key="7">
    <source>
        <dbReference type="EMBL" id="KAL1532276.1"/>
    </source>
</evidence>
<dbReference type="InterPro" id="IPR004294">
    <property type="entry name" value="Carotenoid_Oase"/>
</dbReference>
<name>A0ABD1FKC1_SALDI</name>
<protein>
    <submittedName>
        <fullName evidence="7">Ccd4,nced4</fullName>
        <ecNumber evidence="7">1.13.11.51</ecNumber>
    </submittedName>
</protein>
<dbReference type="PANTHER" id="PTHR10543">
    <property type="entry name" value="BETA-CAROTENE DIOXYGENASE"/>
    <property type="match status" value="1"/>
</dbReference>
<evidence type="ECO:0000256" key="4">
    <source>
        <dbReference type="ARBA" id="ARBA00023004"/>
    </source>
</evidence>
<dbReference type="GO" id="GO:0045549">
    <property type="term" value="F:9-cis-epoxycarotenoid dioxygenase activity"/>
    <property type="evidence" value="ECO:0007669"/>
    <property type="project" value="UniProtKB-EC"/>
</dbReference>
<organism evidence="7 8">
    <name type="scientific">Salvia divinorum</name>
    <name type="common">Maria pastora</name>
    <name type="synonym">Diviner's sage</name>
    <dbReference type="NCBI Taxonomy" id="28513"/>
    <lineage>
        <taxon>Eukaryota</taxon>
        <taxon>Viridiplantae</taxon>
        <taxon>Streptophyta</taxon>
        <taxon>Embryophyta</taxon>
        <taxon>Tracheophyta</taxon>
        <taxon>Spermatophyta</taxon>
        <taxon>Magnoliopsida</taxon>
        <taxon>eudicotyledons</taxon>
        <taxon>Gunneridae</taxon>
        <taxon>Pentapetalae</taxon>
        <taxon>asterids</taxon>
        <taxon>lamiids</taxon>
        <taxon>Lamiales</taxon>
        <taxon>Lamiaceae</taxon>
        <taxon>Nepetoideae</taxon>
        <taxon>Mentheae</taxon>
        <taxon>Salviinae</taxon>
        <taxon>Salvia</taxon>
        <taxon>Salvia subgen. Calosphace</taxon>
    </lineage>
</organism>
<comment type="cofactor">
    <cofactor evidence="5">
        <name>Fe(2+)</name>
        <dbReference type="ChEBI" id="CHEBI:29033"/>
    </cofactor>
    <text evidence="5">Binds 1 Fe(2+) ion per subunit.</text>
</comment>
<comment type="caution">
    <text evidence="7">The sequence shown here is derived from an EMBL/GenBank/DDBJ whole genome shotgun (WGS) entry which is preliminary data.</text>
</comment>
<dbReference type="Pfam" id="PF03055">
    <property type="entry name" value="RPE65"/>
    <property type="match status" value="1"/>
</dbReference>
<evidence type="ECO:0000256" key="3">
    <source>
        <dbReference type="ARBA" id="ARBA00022964"/>
    </source>
</evidence>